<dbReference type="EMBL" id="JBHTIR010000846">
    <property type="protein sequence ID" value="MFD0851857.1"/>
    <property type="molecule type" value="Genomic_DNA"/>
</dbReference>
<evidence type="ECO:0000313" key="3">
    <source>
        <dbReference type="Proteomes" id="UP001597083"/>
    </source>
</evidence>
<name>A0ABW3CDD6_9ACTN</name>
<evidence type="ECO:0000256" key="1">
    <source>
        <dbReference type="SAM" id="MobiDB-lite"/>
    </source>
</evidence>
<sequence>LAQSSAPLPIGTALRIEGVADGPDVEVTVYAGDSATPMHTLAATGFGTTFVQARWGNPNTAPTWPALRWDNLAVSDEAIPIGPVPAVFPLAPLDLALELRVADEWVNIIDPALTTDPVTITRGRADEASQPAPAKLKTTIRDPNGEWSPRNPRSPRYGFIGRNTPIRARVGPAVPYAYMPGV</sequence>
<keyword evidence="3" id="KW-1185">Reference proteome</keyword>
<feature type="region of interest" description="Disordered" evidence="1">
    <location>
        <begin position="125"/>
        <end position="158"/>
    </location>
</feature>
<organism evidence="2 3">
    <name type="scientific">Actinomadura adrarensis</name>
    <dbReference type="NCBI Taxonomy" id="1819600"/>
    <lineage>
        <taxon>Bacteria</taxon>
        <taxon>Bacillati</taxon>
        <taxon>Actinomycetota</taxon>
        <taxon>Actinomycetes</taxon>
        <taxon>Streptosporangiales</taxon>
        <taxon>Thermomonosporaceae</taxon>
        <taxon>Actinomadura</taxon>
    </lineage>
</organism>
<accession>A0ABW3CDD6</accession>
<dbReference type="Proteomes" id="UP001597083">
    <property type="component" value="Unassembled WGS sequence"/>
</dbReference>
<protein>
    <submittedName>
        <fullName evidence="2">Uncharacterized protein</fullName>
    </submittedName>
</protein>
<feature type="non-terminal residue" evidence="2">
    <location>
        <position position="182"/>
    </location>
</feature>
<gene>
    <name evidence="2" type="ORF">ACFQ07_06475</name>
</gene>
<feature type="non-terminal residue" evidence="2">
    <location>
        <position position="1"/>
    </location>
</feature>
<proteinExistence type="predicted"/>
<comment type="caution">
    <text evidence="2">The sequence shown here is derived from an EMBL/GenBank/DDBJ whole genome shotgun (WGS) entry which is preliminary data.</text>
</comment>
<reference evidence="3" key="1">
    <citation type="journal article" date="2019" name="Int. J. Syst. Evol. Microbiol.">
        <title>The Global Catalogue of Microorganisms (GCM) 10K type strain sequencing project: providing services to taxonomists for standard genome sequencing and annotation.</title>
        <authorList>
            <consortium name="The Broad Institute Genomics Platform"/>
            <consortium name="The Broad Institute Genome Sequencing Center for Infectious Disease"/>
            <person name="Wu L."/>
            <person name="Ma J."/>
        </authorList>
    </citation>
    <scope>NUCLEOTIDE SEQUENCE [LARGE SCALE GENOMIC DNA]</scope>
    <source>
        <strain evidence="3">JCM 31696</strain>
    </source>
</reference>
<evidence type="ECO:0000313" key="2">
    <source>
        <dbReference type="EMBL" id="MFD0851857.1"/>
    </source>
</evidence>